<dbReference type="AlphaFoldDB" id="A0A1U8BB28"/>
<keyword evidence="1" id="KW-1185">Reference proteome</keyword>
<sequence>MVASNICYLVVLLLATWLIGGVVVSSHQVPIKENAACDGDILSIGYNCWNYIQYPGPKTPPSQGCCGIVRNANMPCVCASVTEQEESHISMEKLIYVAYMCGNPVPHGTKCGSYTVP</sequence>
<dbReference type="InterPro" id="IPR036312">
    <property type="entry name" value="Bifun_inhib/LTP/seed_sf"/>
</dbReference>
<dbReference type="SUPFAM" id="SSF47699">
    <property type="entry name" value="Bifunctional inhibitor/lipid-transfer protein/seed storage 2S albumin"/>
    <property type="match status" value="1"/>
</dbReference>
<gene>
    <name evidence="2" type="primary">LOC104608940</name>
</gene>
<name>A0A1U8BB28_NELNU</name>
<dbReference type="Proteomes" id="UP000189703">
    <property type="component" value="Unplaced"/>
</dbReference>
<dbReference type="InterPro" id="IPR016140">
    <property type="entry name" value="Bifunc_inhib/LTP/seed_store"/>
</dbReference>
<dbReference type="Gene3D" id="1.10.110.10">
    <property type="entry name" value="Plant lipid-transfer and hydrophobic proteins"/>
    <property type="match status" value="1"/>
</dbReference>
<dbReference type="OrthoDB" id="678486at2759"/>
<reference evidence="2" key="1">
    <citation type="submission" date="2025-08" db="UniProtKB">
        <authorList>
            <consortium name="RefSeq"/>
        </authorList>
    </citation>
    <scope>IDENTIFICATION</scope>
</reference>
<dbReference type="RefSeq" id="XP_010273369.1">
    <property type="nucleotide sequence ID" value="XM_010275067.1"/>
</dbReference>
<dbReference type="GeneID" id="104608940"/>
<protein>
    <submittedName>
        <fullName evidence="2">Uncharacterized protein LOC104608940</fullName>
    </submittedName>
</protein>
<dbReference type="Pfam" id="PF14368">
    <property type="entry name" value="LTP_2"/>
    <property type="match status" value="1"/>
</dbReference>
<dbReference type="KEGG" id="nnu:104608940"/>
<accession>A0A1U8BB28</accession>
<evidence type="ECO:0000313" key="1">
    <source>
        <dbReference type="Proteomes" id="UP000189703"/>
    </source>
</evidence>
<dbReference type="OMA" id="MVASNIC"/>
<dbReference type="eggNOG" id="ENOG502S7IJ">
    <property type="taxonomic scope" value="Eukaryota"/>
</dbReference>
<proteinExistence type="predicted"/>
<dbReference type="PANTHER" id="PTHR33286:SF1">
    <property type="entry name" value="OS01G0800600 PROTEIN"/>
    <property type="match status" value="1"/>
</dbReference>
<dbReference type="PANTHER" id="PTHR33286">
    <property type="entry name" value="BIFUNCTIONAL INHIBITOR/LIPID-TRANSFER PROTEIN/SEED STORAGE 2S ALBUMIN SUPERFAMILY PROTEIN"/>
    <property type="match status" value="1"/>
</dbReference>
<organism evidence="1 2">
    <name type="scientific">Nelumbo nucifera</name>
    <name type="common">Sacred lotus</name>
    <dbReference type="NCBI Taxonomy" id="4432"/>
    <lineage>
        <taxon>Eukaryota</taxon>
        <taxon>Viridiplantae</taxon>
        <taxon>Streptophyta</taxon>
        <taxon>Embryophyta</taxon>
        <taxon>Tracheophyta</taxon>
        <taxon>Spermatophyta</taxon>
        <taxon>Magnoliopsida</taxon>
        <taxon>Proteales</taxon>
        <taxon>Nelumbonaceae</taxon>
        <taxon>Nelumbo</taxon>
    </lineage>
</organism>
<evidence type="ECO:0000313" key="2">
    <source>
        <dbReference type="RefSeq" id="XP_010273369.1"/>
    </source>
</evidence>